<comment type="caution">
    <text evidence="1">The sequence shown here is derived from an EMBL/GenBank/DDBJ whole genome shotgun (WGS) entry which is preliminary data.</text>
</comment>
<gene>
    <name evidence="1" type="ORF">IWW38_005958</name>
</gene>
<accession>A0ACC1LTM0</accession>
<protein>
    <submittedName>
        <fullName evidence="1">Uncharacterized protein</fullName>
    </submittedName>
</protein>
<evidence type="ECO:0000313" key="2">
    <source>
        <dbReference type="Proteomes" id="UP001139981"/>
    </source>
</evidence>
<organism evidence="1 2">
    <name type="scientific">Coemansia aciculifera</name>
    <dbReference type="NCBI Taxonomy" id="417176"/>
    <lineage>
        <taxon>Eukaryota</taxon>
        <taxon>Fungi</taxon>
        <taxon>Fungi incertae sedis</taxon>
        <taxon>Zoopagomycota</taxon>
        <taxon>Kickxellomycotina</taxon>
        <taxon>Kickxellomycetes</taxon>
        <taxon>Kickxellales</taxon>
        <taxon>Kickxellaceae</taxon>
        <taxon>Coemansia</taxon>
    </lineage>
</organism>
<dbReference type="EMBL" id="JANBVB010003119">
    <property type="protein sequence ID" value="KAJ2880393.1"/>
    <property type="molecule type" value="Genomic_DNA"/>
</dbReference>
<reference evidence="1" key="1">
    <citation type="submission" date="2022-07" db="EMBL/GenBank/DDBJ databases">
        <title>Phylogenomic reconstructions and comparative analyses of Kickxellomycotina fungi.</title>
        <authorList>
            <person name="Reynolds N.K."/>
            <person name="Stajich J.E."/>
            <person name="Barry K."/>
            <person name="Grigoriev I.V."/>
            <person name="Crous P."/>
            <person name="Smith M.E."/>
        </authorList>
    </citation>
    <scope>NUCLEOTIDE SEQUENCE</scope>
    <source>
        <strain evidence="1">CBS 190363</strain>
    </source>
</reference>
<dbReference type="Proteomes" id="UP001139981">
    <property type="component" value="Unassembled WGS sequence"/>
</dbReference>
<name>A0ACC1LTM0_9FUNG</name>
<sequence length="256" mass="28310">MRLAGTGAASAGSRVRRHSSGMPSDDDEEDDQDDDDEDDNDDDEEDEDADFEAPVAGMLLHTLPRISIEDTGMSHAHQLQLSIPLTVDDNSDRPRQHGDLNLTTDPEGAVDESVESVEQPVDDMERLLLPLLELPEHIPAQCPPFPSPHTYKQTPVLPEREQDFFRNRVRKAEQSRQAEENLQKLINGPRHHDHGKSPSNSSGVADTQAPEASVGDTALGDGAQSKQAARKRLENMFPPANFCSTYKRTRLAGYIK</sequence>
<keyword evidence="2" id="KW-1185">Reference proteome</keyword>
<proteinExistence type="predicted"/>
<evidence type="ECO:0000313" key="1">
    <source>
        <dbReference type="EMBL" id="KAJ2880393.1"/>
    </source>
</evidence>